<dbReference type="PANTHER" id="PTHR42760:SF133">
    <property type="entry name" value="3-OXOACYL-[ACYL-CARRIER-PROTEIN] REDUCTASE"/>
    <property type="match status" value="1"/>
</dbReference>
<reference evidence="4 5" key="1">
    <citation type="submission" date="2022-07" db="EMBL/GenBank/DDBJ databases">
        <authorList>
            <person name="Li W.-J."/>
            <person name="Deng Q.-Q."/>
        </authorList>
    </citation>
    <scope>NUCLEOTIDE SEQUENCE [LARGE SCALE GENOMIC DNA]</scope>
    <source>
        <strain evidence="4 5">SYSU M60028</strain>
    </source>
</reference>
<dbReference type="InterPro" id="IPR036291">
    <property type="entry name" value="NAD(P)-bd_dom_sf"/>
</dbReference>
<protein>
    <submittedName>
        <fullName evidence="4">SDR family oxidoreductase</fullName>
    </submittedName>
</protein>
<evidence type="ECO:0000256" key="1">
    <source>
        <dbReference type="ARBA" id="ARBA00006484"/>
    </source>
</evidence>
<evidence type="ECO:0000313" key="4">
    <source>
        <dbReference type="EMBL" id="MCP8938128.1"/>
    </source>
</evidence>
<evidence type="ECO:0000256" key="2">
    <source>
        <dbReference type="ARBA" id="ARBA00023002"/>
    </source>
</evidence>
<proteinExistence type="inferred from homology"/>
<evidence type="ECO:0000313" key="5">
    <source>
        <dbReference type="Proteomes" id="UP001205890"/>
    </source>
</evidence>
<keyword evidence="2" id="KW-0560">Oxidoreductase</keyword>
<dbReference type="Gene3D" id="3.40.50.720">
    <property type="entry name" value="NAD(P)-binding Rossmann-like Domain"/>
    <property type="match status" value="1"/>
</dbReference>
<dbReference type="SUPFAM" id="SSF51735">
    <property type="entry name" value="NAD(P)-binding Rossmann-fold domains"/>
    <property type="match status" value="1"/>
</dbReference>
<organism evidence="4 5">
    <name type="scientific">Alsobacter ponti</name>
    <dbReference type="NCBI Taxonomy" id="2962936"/>
    <lineage>
        <taxon>Bacteria</taxon>
        <taxon>Pseudomonadati</taxon>
        <taxon>Pseudomonadota</taxon>
        <taxon>Alphaproteobacteria</taxon>
        <taxon>Hyphomicrobiales</taxon>
        <taxon>Alsobacteraceae</taxon>
        <taxon>Alsobacter</taxon>
    </lineage>
</organism>
<comment type="similarity">
    <text evidence="1">Belongs to the short-chain dehydrogenases/reductases (SDR) family.</text>
</comment>
<dbReference type="CDD" id="cd05233">
    <property type="entry name" value="SDR_c"/>
    <property type="match status" value="1"/>
</dbReference>
<dbReference type="InterPro" id="IPR020904">
    <property type="entry name" value="Sc_DH/Rdtase_CS"/>
</dbReference>
<dbReference type="RefSeq" id="WP_254739712.1">
    <property type="nucleotide sequence ID" value="NZ_JANCLU010000004.1"/>
</dbReference>
<sequence length="254" mass="27587">MAQGAIYPDLEGKVVIVTGGGSGIGEAIVRHFARQKSRVAFLDINEQASARLVADLEAAGTPVLFERCDLTVIPDLQAAFKRIRAALGPVGVLINNAAHDERHKTEEVTEAYWDGRIAVNLKHQFFAAQAVLDDMKAARAGAIVNFGSTSWMVGQGGMAAYTAAKSAVLGLTRSLARDFGSYNVRVNAIAPGWIMTQRQLDLWLTPEGEQELMQRQCLKRKMMPDDIAKFTVFLASDEASGCTNQQYVVDGGWV</sequence>
<evidence type="ECO:0000259" key="3">
    <source>
        <dbReference type="SMART" id="SM00822"/>
    </source>
</evidence>
<comment type="caution">
    <text evidence="4">The sequence shown here is derived from an EMBL/GenBank/DDBJ whole genome shotgun (WGS) entry which is preliminary data.</text>
</comment>
<feature type="domain" description="Ketoreductase" evidence="3">
    <location>
        <begin position="13"/>
        <end position="206"/>
    </location>
</feature>
<accession>A0ABT1LAN2</accession>
<keyword evidence="5" id="KW-1185">Reference proteome</keyword>
<dbReference type="PANTHER" id="PTHR42760">
    <property type="entry name" value="SHORT-CHAIN DEHYDROGENASES/REDUCTASES FAMILY MEMBER"/>
    <property type="match status" value="1"/>
</dbReference>
<dbReference type="SMART" id="SM00822">
    <property type="entry name" value="PKS_KR"/>
    <property type="match status" value="1"/>
</dbReference>
<dbReference type="Proteomes" id="UP001205890">
    <property type="component" value="Unassembled WGS sequence"/>
</dbReference>
<name>A0ABT1LAN2_9HYPH</name>
<dbReference type="InterPro" id="IPR002347">
    <property type="entry name" value="SDR_fam"/>
</dbReference>
<dbReference type="PRINTS" id="PR00081">
    <property type="entry name" value="GDHRDH"/>
</dbReference>
<dbReference type="EMBL" id="JANCLU010000004">
    <property type="protein sequence ID" value="MCP8938128.1"/>
    <property type="molecule type" value="Genomic_DNA"/>
</dbReference>
<dbReference type="PRINTS" id="PR00080">
    <property type="entry name" value="SDRFAMILY"/>
</dbReference>
<dbReference type="PROSITE" id="PS00061">
    <property type="entry name" value="ADH_SHORT"/>
    <property type="match status" value="1"/>
</dbReference>
<dbReference type="Pfam" id="PF13561">
    <property type="entry name" value="adh_short_C2"/>
    <property type="match status" value="1"/>
</dbReference>
<gene>
    <name evidence="4" type="ORF">NK718_06340</name>
</gene>
<dbReference type="InterPro" id="IPR057326">
    <property type="entry name" value="KR_dom"/>
</dbReference>